<evidence type="ECO:0000259" key="3">
    <source>
        <dbReference type="Pfam" id="PF26297"/>
    </source>
</evidence>
<feature type="region of interest" description="Disordered" evidence="1">
    <location>
        <begin position="79"/>
        <end position="113"/>
    </location>
</feature>
<organism evidence="4 5">
    <name type="scientific">Halorientalis brevis</name>
    <dbReference type="NCBI Taxonomy" id="1126241"/>
    <lineage>
        <taxon>Archaea</taxon>
        <taxon>Methanobacteriati</taxon>
        <taxon>Methanobacteriota</taxon>
        <taxon>Stenosarchaea group</taxon>
        <taxon>Halobacteria</taxon>
        <taxon>Halobacteriales</taxon>
        <taxon>Haloarculaceae</taxon>
        <taxon>Halorientalis</taxon>
    </lineage>
</organism>
<dbReference type="Pfam" id="PF26295">
    <property type="entry name" value="PDDEXK_17"/>
    <property type="match status" value="1"/>
</dbReference>
<comment type="caution">
    <text evidence="4">The sequence shown here is derived from an EMBL/GenBank/DDBJ whole genome shotgun (WGS) entry which is preliminary data.</text>
</comment>
<evidence type="ECO:0008006" key="6">
    <source>
        <dbReference type="Google" id="ProtNLM"/>
    </source>
</evidence>
<gene>
    <name evidence="4" type="ORF">ACFR9U_10290</name>
</gene>
<feature type="domain" description="DUF8081" evidence="3">
    <location>
        <begin position="29"/>
        <end position="95"/>
    </location>
</feature>
<dbReference type="RefSeq" id="WP_247373746.1">
    <property type="nucleotide sequence ID" value="NZ_JALLGV010000001.1"/>
</dbReference>
<dbReference type="AlphaFoldDB" id="A0ABD6CB75"/>
<keyword evidence="5" id="KW-1185">Reference proteome</keyword>
<dbReference type="InterPro" id="IPR058394">
    <property type="entry name" value="DUF8081"/>
</dbReference>
<sequence length="262" mass="29197">MSWKDEWPGVPGEPLDDDDDPAEDESGPFRVALKESACEVSPEVAARREDGGEVVTYESRRAAEEKLLESIDCRALRLQDAAPNDPNPVDAYLIKGRELRPEPDERGPPADGWTHQLDAQQVGALAETLFGAYSYDPPPIVDFAARQLELDPDAFRVAVERAPSPVGTPESKGGSGLWRPDFEFRVRRKTDQQPYAYDGPLLHRYVAEIKHGSTSFGRNQRDQMVRHHAESDPDTTVLIVRVDLGDVPQHYDVTIRTADALE</sequence>
<evidence type="ECO:0000313" key="5">
    <source>
        <dbReference type="Proteomes" id="UP001597119"/>
    </source>
</evidence>
<evidence type="ECO:0000313" key="4">
    <source>
        <dbReference type="EMBL" id="MFD1587375.1"/>
    </source>
</evidence>
<feature type="compositionally biased region" description="Basic and acidic residues" evidence="1">
    <location>
        <begin position="95"/>
        <end position="108"/>
    </location>
</feature>
<dbReference type="Pfam" id="PF26297">
    <property type="entry name" value="DUF8081"/>
    <property type="match status" value="1"/>
</dbReference>
<feature type="compositionally biased region" description="Acidic residues" evidence="1">
    <location>
        <begin position="14"/>
        <end position="26"/>
    </location>
</feature>
<feature type="region of interest" description="Disordered" evidence="1">
    <location>
        <begin position="1"/>
        <end position="28"/>
    </location>
</feature>
<dbReference type="Proteomes" id="UP001597119">
    <property type="component" value="Unassembled WGS sequence"/>
</dbReference>
<accession>A0ABD6CB75</accession>
<name>A0ABD6CB75_9EURY</name>
<protein>
    <recommendedName>
        <fullName evidence="6">Restriction endonuclease</fullName>
    </recommendedName>
</protein>
<evidence type="ECO:0000259" key="2">
    <source>
        <dbReference type="Pfam" id="PF26295"/>
    </source>
</evidence>
<feature type="domain" description="PD-(D/E)XK nuclease-like" evidence="2">
    <location>
        <begin position="120"/>
        <end position="257"/>
    </location>
</feature>
<dbReference type="InterPro" id="IPR059118">
    <property type="entry name" value="PDDEXK_dom_halobact"/>
</dbReference>
<reference evidence="4 5" key="1">
    <citation type="journal article" date="2019" name="Int. J. Syst. Evol. Microbiol.">
        <title>The Global Catalogue of Microorganisms (GCM) 10K type strain sequencing project: providing services to taxonomists for standard genome sequencing and annotation.</title>
        <authorList>
            <consortium name="The Broad Institute Genomics Platform"/>
            <consortium name="The Broad Institute Genome Sequencing Center for Infectious Disease"/>
            <person name="Wu L."/>
            <person name="Ma J."/>
        </authorList>
    </citation>
    <scope>NUCLEOTIDE SEQUENCE [LARGE SCALE GENOMIC DNA]</scope>
    <source>
        <strain evidence="4 5">CGMCC 1.12125</strain>
    </source>
</reference>
<dbReference type="EMBL" id="JBHUDJ010000003">
    <property type="protein sequence ID" value="MFD1587375.1"/>
    <property type="molecule type" value="Genomic_DNA"/>
</dbReference>
<proteinExistence type="predicted"/>
<evidence type="ECO:0000256" key="1">
    <source>
        <dbReference type="SAM" id="MobiDB-lite"/>
    </source>
</evidence>